<comment type="caution">
    <text evidence="2">The sequence shown here is derived from an EMBL/GenBank/DDBJ whole genome shotgun (WGS) entry which is preliminary data.</text>
</comment>
<dbReference type="EMBL" id="JAMRYU010000018">
    <property type="protein sequence ID" value="MDC4241689.1"/>
    <property type="molecule type" value="Genomic_DNA"/>
</dbReference>
<name>A0A9X4B183_9CLOT</name>
<dbReference type="AlphaFoldDB" id="A0A9X4B183"/>
<proteinExistence type="predicted"/>
<protein>
    <submittedName>
        <fullName evidence="2">Uncharacterized protein</fullName>
    </submittedName>
</protein>
<dbReference type="GeneID" id="93044825"/>
<dbReference type="RefSeq" id="WP_008678814.1">
    <property type="nucleotide sequence ID" value="NZ_BAAACM010000021.1"/>
</dbReference>
<feature type="coiled-coil region" evidence="1">
    <location>
        <begin position="42"/>
        <end position="73"/>
    </location>
</feature>
<gene>
    <name evidence="2" type="ORF">NE398_16255</name>
</gene>
<sequence length="127" mass="14756">MDFKKFAEDDYCDIYPNRICDNCGDCLEEEGIDVRAIKIEDIAKTVEENEFLENEYKKMIEALKEEKLSTEELDEVGEYALENESSDYVDAFDHIEYIDDLDILGDDSLEDATEEIFPGVRKLKGKY</sequence>
<evidence type="ECO:0000256" key="1">
    <source>
        <dbReference type="SAM" id="Coils"/>
    </source>
</evidence>
<accession>A0A9X4B183</accession>
<evidence type="ECO:0000313" key="2">
    <source>
        <dbReference type="EMBL" id="MDC4241689.1"/>
    </source>
</evidence>
<evidence type="ECO:0000313" key="3">
    <source>
        <dbReference type="Proteomes" id="UP001141183"/>
    </source>
</evidence>
<dbReference type="Proteomes" id="UP001141183">
    <property type="component" value="Unassembled WGS sequence"/>
</dbReference>
<keyword evidence="3" id="KW-1185">Reference proteome</keyword>
<organism evidence="2 3">
    <name type="scientific">Clostridium tertium</name>
    <dbReference type="NCBI Taxonomy" id="1559"/>
    <lineage>
        <taxon>Bacteria</taxon>
        <taxon>Bacillati</taxon>
        <taxon>Bacillota</taxon>
        <taxon>Clostridia</taxon>
        <taxon>Eubacteriales</taxon>
        <taxon>Clostridiaceae</taxon>
        <taxon>Clostridium</taxon>
    </lineage>
</organism>
<keyword evidence="1" id="KW-0175">Coiled coil</keyword>
<reference evidence="2" key="1">
    <citation type="submission" date="2022-05" db="EMBL/GenBank/DDBJ databases">
        <title>Draft genome sequence of Clostridium tertium strain CP3 isolated from Peru.</title>
        <authorList>
            <person name="Hurtado R."/>
            <person name="Lima L."/>
            <person name="Sousa T."/>
            <person name="Jaiswal A.K."/>
            <person name="Tiwari S."/>
            <person name="Maturrano L."/>
            <person name="Brenig B."/>
            <person name="Azevedo V."/>
        </authorList>
    </citation>
    <scope>NUCLEOTIDE SEQUENCE</scope>
    <source>
        <strain evidence="2">CP3</strain>
    </source>
</reference>